<comment type="caution">
    <text evidence="2">The sequence shown here is derived from an EMBL/GenBank/DDBJ whole genome shotgun (WGS) entry which is preliminary data.</text>
</comment>
<dbReference type="AlphaFoldDB" id="A0A8J5VI66"/>
<accession>A0A8J5VI66</accession>
<keyword evidence="3" id="KW-1185">Reference proteome</keyword>
<evidence type="ECO:0000313" key="2">
    <source>
        <dbReference type="EMBL" id="KAG8068745.1"/>
    </source>
</evidence>
<evidence type="ECO:0000313" key="3">
    <source>
        <dbReference type="Proteomes" id="UP000729402"/>
    </source>
</evidence>
<gene>
    <name evidence="2" type="ORF">GUJ93_ZPchr0005g14236</name>
</gene>
<dbReference type="Proteomes" id="UP000729402">
    <property type="component" value="Unassembled WGS sequence"/>
</dbReference>
<proteinExistence type="predicted"/>
<sequence length="84" mass="8472">MLGATGSTAPKGIVEGDSRSPPAAVDDDEAFPTEGSPQSATFADSIDVSLVFFAVVALLGANDEVEDASAPAATPLLPEVREVL</sequence>
<feature type="region of interest" description="Disordered" evidence="1">
    <location>
        <begin position="1"/>
        <end position="39"/>
    </location>
</feature>
<protein>
    <submittedName>
        <fullName evidence="2">Uncharacterized protein</fullName>
    </submittedName>
</protein>
<reference evidence="2" key="1">
    <citation type="journal article" date="2021" name="bioRxiv">
        <title>Whole Genome Assembly and Annotation of Northern Wild Rice, Zizania palustris L., Supports a Whole Genome Duplication in the Zizania Genus.</title>
        <authorList>
            <person name="Haas M."/>
            <person name="Kono T."/>
            <person name="Macchietto M."/>
            <person name="Millas R."/>
            <person name="McGilp L."/>
            <person name="Shao M."/>
            <person name="Duquette J."/>
            <person name="Hirsch C.N."/>
            <person name="Kimball J."/>
        </authorList>
    </citation>
    <scope>NUCLEOTIDE SEQUENCE</scope>
    <source>
        <tissue evidence="2">Fresh leaf tissue</tissue>
    </source>
</reference>
<evidence type="ECO:0000256" key="1">
    <source>
        <dbReference type="SAM" id="MobiDB-lite"/>
    </source>
</evidence>
<name>A0A8J5VI66_ZIZPA</name>
<dbReference type="EMBL" id="JAAALK010000284">
    <property type="protein sequence ID" value="KAG8068745.1"/>
    <property type="molecule type" value="Genomic_DNA"/>
</dbReference>
<organism evidence="2 3">
    <name type="scientific">Zizania palustris</name>
    <name type="common">Northern wild rice</name>
    <dbReference type="NCBI Taxonomy" id="103762"/>
    <lineage>
        <taxon>Eukaryota</taxon>
        <taxon>Viridiplantae</taxon>
        <taxon>Streptophyta</taxon>
        <taxon>Embryophyta</taxon>
        <taxon>Tracheophyta</taxon>
        <taxon>Spermatophyta</taxon>
        <taxon>Magnoliopsida</taxon>
        <taxon>Liliopsida</taxon>
        <taxon>Poales</taxon>
        <taxon>Poaceae</taxon>
        <taxon>BOP clade</taxon>
        <taxon>Oryzoideae</taxon>
        <taxon>Oryzeae</taxon>
        <taxon>Zizaniinae</taxon>
        <taxon>Zizania</taxon>
    </lineage>
</organism>
<reference evidence="2" key="2">
    <citation type="submission" date="2021-02" db="EMBL/GenBank/DDBJ databases">
        <authorList>
            <person name="Kimball J.A."/>
            <person name="Haas M.W."/>
            <person name="Macchietto M."/>
            <person name="Kono T."/>
            <person name="Duquette J."/>
            <person name="Shao M."/>
        </authorList>
    </citation>
    <scope>NUCLEOTIDE SEQUENCE</scope>
    <source>
        <tissue evidence="2">Fresh leaf tissue</tissue>
    </source>
</reference>